<evidence type="ECO:0000256" key="1">
    <source>
        <dbReference type="SAM" id="MobiDB-lite"/>
    </source>
</evidence>
<dbReference type="EMBL" id="CP126980">
    <property type="protein sequence ID" value="WIN00042.1"/>
    <property type="molecule type" value="Genomic_DNA"/>
</dbReference>
<keyword evidence="3" id="KW-1185">Reference proteome</keyword>
<evidence type="ECO:0000313" key="3">
    <source>
        <dbReference type="Proteomes" id="UP001240150"/>
    </source>
</evidence>
<dbReference type="Proteomes" id="UP001240150">
    <property type="component" value="Chromosome"/>
</dbReference>
<sequence>MNDNEPAAAESPDSLTTPTRRGIPLAAAFHRAATANPNRAAARLAAMFHPVTTAAPGTPSVVVSPPKDMVIRRRQRVLTRSVAFRARRRLIDGRFTRRDREAAQQARRPRQPREARLLALMEAALSGPAGDGFRKVFADFAKAVASVVAPLQETMREIAQMVLPPGLRVFAQMQERLQRSVRVPMPGPLRRVQEQIAAYARPTFRVPQRIRDAVTGTSDWLMGSFRHTREWASGFMTYQAKLRQQFSSMVGSWSWKLPDLTEIVRPITDTITKIIRGFEWPGGSAMTKTIVEWAVRAVFWAAVRTREAIIHEENSEEIVREFMLAFLDLFPKGRPHVEAAKEALLEDAWLKAEPKDVKKVLLKRIRDLHRNHRMVSDTELRHRRVVSLNAPLSPADSDSDMVLTLVEALADPDSVEDFVLNLPEFRDPRIDRVLNKLKPGEREVADLYAGHDDMTWDLAAAAAGQPPAFGERVRRKLIRLGDQFDSRQARELHIPSTTKPRTRPAFS</sequence>
<evidence type="ECO:0000313" key="2">
    <source>
        <dbReference type="EMBL" id="WIN00042.1"/>
    </source>
</evidence>
<accession>A0ABY8WQ87</accession>
<feature type="region of interest" description="Disordered" evidence="1">
    <location>
        <begin position="488"/>
        <end position="507"/>
    </location>
</feature>
<dbReference type="RefSeq" id="WP_284921500.1">
    <property type="nucleotide sequence ID" value="NZ_CP126980.1"/>
</dbReference>
<feature type="region of interest" description="Disordered" evidence="1">
    <location>
        <begin position="1"/>
        <end position="20"/>
    </location>
</feature>
<proteinExistence type="predicted"/>
<name>A0ABY8WQ87_9ACTN</name>
<gene>
    <name evidence="2" type="ORF">ACTOB_003718</name>
</gene>
<protein>
    <submittedName>
        <fullName evidence="2">Uncharacterized protein</fullName>
    </submittedName>
</protein>
<organism evidence="2 3">
    <name type="scientific">Actinoplanes oblitus</name>
    <dbReference type="NCBI Taxonomy" id="3040509"/>
    <lineage>
        <taxon>Bacteria</taxon>
        <taxon>Bacillati</taxon>
        <taxon>Actinomycetota</taxon>
        <taxon>Actinomycetes</taxon>
        <taxon>Micromonosporales</taxon>
        <taxon>Micromonosporaceae</taxon>
        <taxon>Actinoplanes</taxon>
    </lineage>
</organism>
<reference evidence="2 3" key="1">
    <citation type="submission" date="2023-06" db="EMBL/GenBank/DDBJ databases">
        <authorList>
            <person name="Yushchuk O."/>
            <person name="Binda E."/>
            <person name="Ruckert-Reed C."/>
            <person name="Fedorenko V."/>
            <person name="Kalinowski J."/>
            <person name="Marinelli F."/>
        </authorList>
    </citation>
    <scope>NUCLEOTIDE SEQUENCE [LARGE SCALE GENOMIC DNA]</scope>
    <source>
        <strain evidence="2 3">NRRL 3884</strain>
    </source>
</reference>